<name>A0A2A9HGC9_TEPT2</name>
<dbReference type="AlphaFoldDB" id="A0A2A9HGC9"/>
<organism evidence="3 4">
    <name type="scientific">Tepidiforma thermophila (strain KCTC 52669 / CGMCC 1.13589 / G233)</name>
    <dbReference type="NCBI Taxonomy" id="2761530"/>
    <lineage>
        <taxon>Bacteria</taxon>
        <taxon>Bacillati</taxon>
        <taxon>Chloroflexota</taxon>
        <taxon>Tepidiformia</taxon>
        <taxon>Tepidiformales</taxon>
        <taxon>Tepidiformaceae</taxon>
        <taxon>Tepidiforma</taxon>
    </lineage>
</organism>
<sequence>MGKRLFDVTLVLVTAPLWVPVMLLAALLLAIDLGGNPFFLQQRIGLHGRPFTMYKLRTMRHARPGKEDRYVIDDFRTFVFSPPDKPNPRITRLGAFLRKTSIDELPNLFNVLKGEMSLVGPRPEIPEIVAQYPAHYHRRHEVLPGIAGLAQLNGRSDLTYDETITYDLAYVDNHSLRGDIAILLKTLLAVLKGSGAR</sequence>
<reference evidence="3 4" key="1">
    <citation type="submission" date="2017-09" db="EMBL/GenBank/DDBJ databases">
        <title>Sequencing the genomes of two abundant thermophiles in Great Basin hot springs: Thermocrinis jamiesonii and novel Chloroflexi Thermoflexus hugenholtzii.</title>
        <authorList>
            <person name="Hedlund B."/>
        </authorList>
    </citation>
    <scope>NUCLEOTIDE SEQUENCE [LARGE SCALE GENOMIC DNA]</scope>
    <source>
        <strain evidence="3 4">G233</strain>
    </source>
</reference>
<accession>A0A2A9HGC9</accession>
<protein>
    <submittedName>
        <fullName evidence="3">Lipopolysaccharide/colanic/teichoic acid biosynthesis glycosyltransferase</fullName>
    </submittedName>
</protein>
<evidence type="ECO:0000256" key="1">
    <source>
        <dbReference type="ARBA" id="ARBA00006464"/>
    </source>
</evidence>
<evidence type="ECO:0000259" key="2">
    <source>
        <dbReference type="Pfam" id="PF02397"/>
    </source>
</evidence>
<dbReference type="PANTHER" id="PTHR30576">
    <property type="entry name" value="COLANIC BIOSYNTHESIS UDP-GLUCOSE LIPID CARRIER TRANSFERASE"/>
    <property type="match status" value="1"/>
</dbReference>
<keyword evidence="3" id="KW-0808">Transferase</keyword>
<feature type="domain" description="Bacterial sugar transferase" evidence="2">
    <location>
        <begin position="3"/>
        <end position="192"/>
    </location>
</feature>
<evidence type="ECO:0000313" key="4">
    <source>
        <dbReference type="Proteomes" id="UP000223071"/>
    </source>
</evidence>
<dbReference type="InterPro" id="IPR003362">
    <property type="entry name" value="Bact_transf"/>
</dbReference>
<gene>
    <name evidence="3" type="ORF">A9A59_1361</name>
</gene>
<comment type="similarity">
    <text evidence="1">Belongs to the bacterial sugar transferase family.</text>
</comment>
<dbReference type="GO" id="GO:0016780">
    <property type="term" value="F:phosphotransferase activity, for other substituted phosphate groups"/>
    <property type="evidence" value="ECO:0007669"/>
    <property type="project" value="TreeGrafter"/>
</dbReference>
<dbReference type="EMBL" id="PDJQ01000001">
    <property type="protein sequence ID" value="PFG74150.1"/>
    <property type="molecule type" value="Genomic_DNA"/>
</dbReference>
<dbReference type="Pfam" id="PF02397">
    <property type="entry name" value="Bac_transf"/>
    <property type="match status" value="1"/>
</dbReference>
<proteinExistence type="inferred from homology"/>
<dbReference type="Proteomes" id="UP000223071">
    <property type="component" value="Unassembled WGS sequence"/>
</dbReference>
<dbReference type="PANTHER" id="PTHR30576:SF0">
    <property type="entry name" value="UNDECAPRENYL-PHOSPHATE N-ACETYLGALACTOSAMINYL 1-PHOSPHATE TRANSFERASE-RELATED"/>
    <property type="match status" value="1"/>
</dbReference>
<dbReference type="RefSeq" id="WP_098503557.1">
    <property type="nucleotide sequence ID" value="NZ_PDJQ01000001.1"/>
</dbReference>
<keyword evidence="4" id="KW-1185">Reference proteome</keyword>
<comment type="caution">
    <text evidence="3">The sequence shown here is derived from an EMBL/GenBank/DDBJ whole genome shotgun (WGS) entry which is preliminary data.</text>
</comment>
<evidence type="ECO:0000313" key="3">
    <source>
        <dbReference type="EMBL" id="PFG74150.1"/>
    </source>
</evidence>